<organism evidence="2 3">
    <name type="scientific">SAR92 clade bacterium</name>
    <dbReference type="NCBI Taxonomy" id="2315479"/>
    <lineage>
        <taxon>Bacteria</taxon>
        <taxon>Pseudomonadati</taxon>
        <taxon>Pseudomonadota</taxon>
        <taxon>Gammaproteobacteria</taxon>
        <taxon>Cellvibrionales</taxon>
        <taxon>Porticoccaceae</taxon>
        <taxon>SAR92 clade</taxon>
    </lineage>
</organism>
<reference evidence="2 3" key="1">
    <citation type="submission" date="2019-02" db="EMBL/GenBank/DDBJ databases">
        <title>Prokaryotic population dynamics and viral predation in marine succession experiment using metagenomics: the confinement effect.</title>
        <authorList>
            <person name="Haro-Moreno J.M."/>
            <person name="Rodriguez-Valera F."/>
            <person name="Lopez-Perez M."/>
        </authorList>
    </citation>
    <scope>NUCLEOTIDE SEQUENCE [LARGE SCALE GENOMIC DNA]</scope>
    <source>
        <strain evidence="2">MED-G169</strain>
    </source>
</reference>
<dbReference type="InterPro" id="IPR052711">
    <property type="entry name" value="Zinc_ADH-like"/>
</dbReference>
<evidence type="ECO:0000259" key="1">
    <source>
        <dbReference type="Pfam" id="PF08240"/>
    </source>
</evidence>
<dbReference type="EMBL" id="SHBO01000053">
    <property type="protein sequence ID" value="RZO04858.1"/>
    <property type="molecule type" value="Genomic_DNA"/>
</dbReference>
<feature type="non-terminal residue" evidence="2">
    <location>
        <position position="106"/>
    </location>
</feature>
<dbReference type="PANTHER" id="PTHR45033:SF2">
    <property type="entry name" value="ZINC-TYPE ALCOHOL DEHYDROGENASE-LIKE PROTEIN C1773.06C"/>
    <property type="match status" value="1"/>
</dbReference>
<dbReference type="SUPFAM" id="SSF50129">
    <property type="entry name" value="GroES-like"/>
    <property type="match status" value="1"/>
</dbReference>
<dbReference type="Proteomes" id="UP000318148">
    <property type="component" value="Unassembled WGS sequence"/>
</dbReference>
<dbReference type="AlphaFoldDB" id="A0A520LJZ6"/>
<feature type="domain" description="Alcohol dehydrogenase-like N-terminal" evidence="1">
    <location>
        <begin position="27"/>
        <end position="85"/>
    </location>
</feature>
<dbReference type="Gene3D" id="3.90.180.10">
    <property type="entry name" value="Medium-chain alcohol dehydrogenases, catalytic domain"/>
    <property type="match status" value="1"/>
</dbReference>
<dbReference type="Pfam" id="PF08240">
    <property type="entry name" value="ADH_N"/>
    <property type="match status" value="1"/>
</dbReference>
<proteinExistence type="predicted"/>
<sequence length="106" mass="11427">MKRIKLSKPGGLNNLVVDETKIPEPKENEVLIKVANSSLNYHDLLVALGGIPTDDGRVPLSDCAGEIVALGSKAKKWDEGKKVISCCYPNWISGPPEPNLLSFIGD</sequence>
<dbReference type="InterPro" id="IPR011032">
    <property type="entry name" value="GroES-like_sf"/>
</dbReference>
<evidence type="ECO:0000313" key="2">
    <source>
        <dbReference type="EMBL" id="RZO04858.1"/>
    </source>
</evidence>
<gene>
    <name evidence="2" type="ORF">EVB02_03810</name>
</gene>
<dbReference type="InterPro" id="IPR013154">
    <property type="entry name" value="ADH-like_N"/>
</dbReference>
<evidence type="ECO:0000313" key="3">
    <source>
        <dbReference type="Proteomes" id="UP000318148"/>
    </source>
</evidence>
<protein>
    <submittedName>
        <fullName evidence="2">NAD(P)-dependent alcohol dehydrogenase</fullName>
    </submittedName>
</protein>
<accession>A0A520LJZ6</accession>
<comment type="caution">
    <text evidence="2">The sequence shown here is derived from an EMBL/GenBank/DDBJ whole genome shotgun (WGS) entry which is preliminary data.</text>
</comment>
<dbReference type="PANTHER" id="PTHR45033">
    <property type="match status" value="1"/>
</dbReference>
<name>A0A520LJZ6_9GAMM</name>